<dbReference type="Proteomes" id="UP000095283">
    <property type="component" value="Unplaced"/>
</dbReference>
<organism evidence="1 2">
    <name type="scientific">Heterorhabditis bacteriophora</name>
    <name type="common">Entomopathogenic nematode worm</name>
    <dbReference type="NCBI Taxonomy" id="37862"/>
    <lineage>
        <taxon>Eukaryota</taxon>
        <taxon>Metazoa</taxon>
        <taxon>Ecdysozoa</taxon>
        <taxon>Nematoda</taxon>
        <taxon>Chromadorea</taxon>
        <taxon>Rhabditida</taxon>
        <taxon>Rhabditina</taxon>
        <taxon>Rhabditomorpha</taxon>
        <taxon>Strongyloidea</taxon>
        <taxon>Heterorhabditidae</taxon>
        <taxon>Heterorhabditis</taxon>
    </lineage>
</organism>
<name>A0A1I7XV83_HETBA</name>
<reference evidence="2" key="1">
    <citation type="submission" date="2016-11" db="UniProtKB">
        <authorList>
            <consortium name="WormBaseParasite"/>
        </authorList>
    </citation>
    <scope>IDENTIFICATION</scope>
</reference>
<accession>A0A1I7XV83</accession>
<proteinExistence type="predicted"/>
<evidence type="ECO:0000313" key="1">
    <source>
        <dbReference type="Proteomes" id="UP000095283"/>
    </source>
</evidence>
<protein>
    <submittedName>
        <fullName evidence="2">Uncharacterized protein</fullName>
    </submittedName>
</protein>
<dbReference type="WBParaSite" id="Hba_21441">
    <property type="protein sequence ID" value="Hba_21441"/>
    <property type="gene ID" value="Hba_21441"/>
</dbReference>
<keyword evidence="1" id="KW-1185">Reference proteome</keyword>
<dbReference type="AlphaFoldDB" id="A0A1I7XV83"/>
<evidence type="ECO:0000313" key="2">
    <source>
        <dbReference type="WBParaSite" id="Hba_21441"/>
    </source>
</evidence>
<sequence length="77" mass="8583">MGNGEGFCIGDSLISEVKRERVYNYPPAALPTNRSLNEDMHFRTARAGRQGDKTNASLEVKRTKFSFTSTAIYLKPA</sequence>